<reference evidence="5 6" key="1">
    <citation type="journal article" date="2012" name="PLoS ONE">
        <title>Functional divergence in the genus oenococcus as predicted by genome sequencing of the newly-described species, Oenococcus kitaharae.</title>
        <authorList>
            <person name="Borneman A.R."/>
            <person name="McCarthy J.M."/>
            <person name="Chambers P.J."/>
            <person name="Bartowsky E.J."/>
        </authorList>
    </citation>
    <scope>NUCLEOTIDE SEQUENCE [LARGE SCALE GENOMIC DNA]</scope>
    <source>
        <strain evidence="6">DSM17330</strain>
    </source>
</reference>
<dbReference type="Gene3D" id="1.10.10.10">
    <property type="entry name" value="Winged helix-like DNA-binding domain superfamily/Winged helix DNA-binding domain"/>
    <property type="match status" value="1"/>
</dbReference>
<dbReference type="PRINTS" id="PR00778">
    <property type="entry name" value="HTHARSR"/>
</dbReference>
<evidence type="ECO:0000256" key="1">
    <source>
        <dbReference type="ARBA" id="ARBA00023015"/>
    </source>
</evidence>
<dbReference type="SUPFAM" id="SSF46785">
    <property type="entry name" value="Winged helix' DNA-binding domain"/>
    <property type="match status" value="1"/>
</dbReference>
<dbReference type="InterPro" id="IPR036388">
    <property type="entry name" value="WH-like_DNA-bd_sf"/>
</dbReference>
<proteinExistence type="predicted"/>
<dbReference type="GO" id="GO:0003677">
    <property type="term" value="F:DNA binding"/>
    <property type="evidence" value="ECO:0007669"/>
    <property type="project" value="UniProtKB-KW"/>
</dbReference>
<accession>G9WHF2</accession>
<name>G9WHF2_9LACO</name>
<sequence>MSESLKLIHQAKLDEAAKIAKVLANPTRIQILNLLEQDRLNVGELVAALGSEQSTVSHQLQKLRAYQLISQERIGKSVYYELDDPHIVDTLNQLLGHVDHLLLGEDHAGKHLPDCFHVEKE</sequence>
<dbReference type="RefSeq" id="WP_007744454.1">
    <property type="nucleotide sequence ID" value="NZ_CM001398.1"/>
</dbReference>
<evidence type="ECO:0000313" key="5">
    <source>
        <dbReference type="EMBL" id="EHN58291.1"/>
    </source>
</evidence>
<gene>
    <name evidence="5" type="ORF">OKIT_0164</name>
</gene>
<dbReference type="AlphaFoldDB" id="G9WHF2"/>
<dbReference type="PANTHER" id="PTHR43132:SF6">
    <property type="entry name" value="HTH-TYPE TRANSCRIPTIONAL REPRESSOR CZRA"/>
    <property type="match status" value="1"/>
</dbReference>
<evidence type="ECO:0000313" key="6">
    <source>
        <dbReference type="Proteomes" id="UP000004959"/>
    </source>
</evidence>
<feature type="domain" description="HTH arsR-type" evidence="4">
    <location>
        <begin position="8"/>
        <end position="102"/>
    </location>
</feature>
<dbReference type="GO" id="GO:0003700">
    <property type="term" value="F:DNA-binding transcription factor activity"/>
    <property type="evidence" value="ECO:0007669"/>
    <property type="project" value="InterPro"/>
</dbReference>
<dbReference type="EMBL" id="AFVZ01000001">
    <property type="protein sequence ID" value="EHN58291.1"/>
    <property type="molecule type" value="Genomic_DNA"/>
</dbReference>
<dbReference type="Pfam" id="PF01022">
    <property type="entry name" value="HTH_5"/>
    <property type="match status" value="1"/>
</dbReference>
<evidence type="ECO:0000256" key="3">
    <source>
        <dbReference type="ARBA" id="ARBA00023163"/>
    </source>
</evidence>
<dbReference type="PANTHER" id="PTHR43132">
    <property type="entry name" value="ARSENICAL RESISTANCE OPERON REPRESSOR ARSR-RELATED"/>
    <property type="match status" value="1"/>
</dbReference>
<dbReference type="InterPro" id="IPR011991">
    <property type="entry name" value="ArsR-like_HTH"/>
</dbReference>
<dbReference type="eggNOG" id="COG0640">
    <property type="taxonomic scope" value="Bacteria"/>
</dbReference>
<comment type="caution">
    <text evidence="5">The sequence shown here is derived from an EMBL/GenBank/DDBJ whole genome shotgun (WGS) entry which is preliminary data.</text>
</comment>
<organism evidence="5 6">
    <name type="scientific">Oenococcus kitaharae DSM 17330</name>
    <dbReference type="NCBI Taxonomy" id="1045004"/>
    <lineage>
        <taxon>Bacteria</taxon>
        <taxon>Bacillati</taxon>
        <taxon>Bacillota</taxon>
        <taxon>Bacilli</taxon>
        <taxon>Lactobacillales</taxon>
        <taxon>Lactobacillaceae</taxon>
        <taxon>Oenococcus</taxon>
    </lineage>
</organism>
<dbReference type="InterPro" id="IPR051011">
    <property type="entry name" value="Metal_resp_trans_reg"/>
</dbReference>
<dbReference type="HOGENOM" id="CLU_097806_7_4_9"/>
<dbReference type="OrthoDB" id="9794330at2"/>
<dbReference type="SMART" id="SM00418">
    <property type="entry name" value="HTH_ARSR"/>
    <property type="match status" value="1"/>
</dbReference>
<dbReference type="Proteomes" id="UP000004959">
    <property type="component" value="Chromosome"/>
</dbReference>
<dbReference type="InterPro" id="IPR001845">
    <property type="entry name" value="HTH_ArsR_DNA-bd_dom"/>
</dbReference>
<protein>
    <submittedName>
        <fullName evidence="5">Transcriptional regulatorArsR family</fullName>
    </submittedName>
</protein>
<keyword evidence="6" id="KW-1185">Reference proteome</keyword>
<dbReference type="PROSITE" id="PS50987">
    <property type="entry name" value="HTH_ARSR_2"/>
    <property type="match status" value="1"/>
</dbReference>
<dbReference type="NCBIfam" id="NF033788">
    <property type="entry name" value="HTH_metalloreg"/>
    <property type="match status" value="1"/>
</dbReference>
<dbReference type="PATRIC" id="fig|1045004.4.peg.167"/>
<evidence type="ECO:0000256" key="2">
    <source>
        <dbReference type="ARBA" id="ARBA00023125"/>
    </source>
</evidence>
<keyword evidence="1" id="KW-0805">Transcription regulation</keyword>
<keyword evidence="2" id="KW-0238">DNA-binding</keyword>
<dbReference type="CDD" id="cd00090">
    <property type="entry name" value="HTH_ARSR"/>
    <property type="match status" value="1"/>
</dbReference>
<keyword evidence="3" id="KW-0804">Transcription</keyword>
<evidence type="ECO:0000259" key="4">
    <source>
        <dbReference type="PROSITE" id="PS50987"/>
    </source>
</evidence>
<dbReference type="InterPro" id="IPR036390">
    <property type="entry name" value="WH_DNA-bd_sf"/>
</dbReference>